<dbReference type="GO" id="GO:0003700">
    <property type="term" value="F:DNA-binding transcription factor activity"/>
    <property type="evidence" value="ECO:0007669"/>
    <property type="project" value="TreeGrafter"/>
</dbReference>
<dbReference type="InterPro" id="IPR046335">
    <property type="entry name" value="LacI/GalR-like_sensor"/>
</dbReference>
<dbReference type="eggNOG" id="COG1609">
    <property type="taxonomic scope" value="Bacteria"/>
</dbReference>
<dbReference type="OrthoDB" id="3467214at2"/>
<dbReference type="PATRIC" id="fig|1389489.3.peg.2036"/>
<dbReference type="Pfam" id="PF00356">
    <property type="entry name" value="LacI"/>
    <property type="match status" value="1"/>
</dbReference>
<feature type="region of interest" description="Disordered" evidence="4">
    <location>
        <begin position="22"/>
        <end position="41"/>
    </location>
</feature>
<dbReference type="HOGENOM" id="CLU_037628_6_1_11"/>
<evidence type="ECO:0000256" key="4">
    <source>
        <dbReference type="SAM" id="MobiDB-lite"/>
    </source>
</evidence>
<evidence type="ECO:0000256" key="1">
    <source>
        <dbReference type="ARBA" id="ARBA00023015"/>
    </source>
</evidence>
<keyword evidence="3" id="KW-0804">Transcription</keyword>
<evidence type="ECO:0000259" key="5">
    <source>
        <dbReference type="PROSITE" id="PS50932"/>
    </source>
</evidence>
<evidence type="ECO:0000313" key="7">
    <source>
        <dbReference type="Proteomes" id="UP000016743"/>
    </source>
</evidence>
<evidence type="ECO:0000313" key="6">
    <source>
        <dbReference type="EMBL" id="AGW42105.1"/>
    </source>
</evidence>
<dbReference type="SUPFAM" id="SSF53822">
    <property type="entry name" value="Periplasmic binding protein-like I"/>
    <property type="match status" value="1"/>
</dbReference>
<dbReference type="InterPro" id="IPR010982">
    <property type="entry name" value="Lambda_DNA-bd_dom_sf"/>
</dbReference>
<dbReference type="Gene3D" id="1.10.260.40">
    <property type="entry name" value="lambda repressor-like DNA-binding domains"/>
    <property type="match status" value="1"/>
</dbReference>
<feature type="domain" description="HTH lacI-type" evidence="5">
    <location>
        <begin position="10"/>
        <end position="64"/>
    </location>
</feature>
<dbReference type="RefSeq" id="WP_021755601.1">
    <property type="nucleotide sequence ID" value="NC_022438.1"/>
</dbReference>
<evidence type="ECO:0000256" key="2">
    <source>
        <dbReference type="ARBA" id="ARBA00023125"/>
    </source>
</evidence>
<dbReference type="STRING" id="1389489.O159_21230"/>
<reference evidence="6 7" key="1">
    <citation type="journal article" date="2013" name="Genome Announc.">
        <title>Complete Genome Sequence of Leifsonia xyli subsp. cynodontis Strain DSM46306, a Gram-Positive Bacterial Pathogen of Grasses.</title>
        <authorList>
            <person name="Monteiro-Vitorello C.B."/>
            <person name="Zerillo M.M."/>
            <person name="Van Sluys M.A."/>
            <person name="Camargo L.E."/>
            <person name="Kitajima J.P."/>
        </authorList>
    </citation>
    <scope>NUCLEOTIDE SEQUENCE [LARGE SCALE GENOMIC DNA]</scope>
    <source>
        <strain evidence="6 7">DSM 46306</strain>
    </source>
</reference>
<dbReference type="InterPro" id="IPR000843">
    <property type="entry name" value="HTH_LacI"/>
</dbReference>
<keyword evidence="1" id="KW-0805">Transcription regulation</keyword>
<protein>
    <recommendedName>
        <fullName evidence="5">HTH lacI-type domain-containing protein</fullName>
    </recommendedName>
</protein>
<dbReference type="Pfam" id="PF13377">
    <property type="entry name" value="Peripla_BP_3"/>
    <property type="match status" value="1"/>
</dbReference>
<dbReference type="KEGG" id="lxy:O159_21230"/>
<dbReference type="InterPro" id="IPR028082">
    <property type="entry name" value="Peripla_BP_I"/>
</dbReference>
<gene>
    <name evidence="6" type="ORF">O159_21230</name>
</gene>
<dbReference type="PROSITE" id="PS50932">
    <property type="entry name" value="HTH_LACI_2"/>
    <property type="match status" value="1"/>
</dbReference>
<dbReference type="PANTHER" id="PTHR30146:SF153">
    <property type="entry name" value="LACTOSE OPERON REPRESSOR"/>
    <property type="match status" value="1"/>
</dbReference>
<dbReference type="SUPFAM" id="SSF47413">
    <property type="entry name" value="lambda repressor-like DNA-binding domains"/>
    <property type="match status" value="1"/>
</dbReference>
<organism evidence="6 7">
    <name type="scientific">Leifsonia xyli subsp. cynodontis DSM 46306</name>
    <dbReference type="NCBI Taxonomy" id="1389489"/>
    <lineage>
        <taxon>Bacteria</taxon>
        <taxon>Bacillati</taxon>
        <taxon>Actinomycetota</taxon>
        <taxon>Actinomycetes</taxon>
        <taxon>Micrococcales</taxon>
        <taxon>Microbacteriaceae</taxon>
        <taxon>Leifsonia</taxon>
    </lineage>
</organism>
<dbReference type="PANTHER" id="PTHR30146">
    <property type="entry name" value="LACI-RELATED TRANSCRIPTIONAL REPRESSOR"/>
    <property type="match status" value="1"/>
</dbReference>
<dbReference type="Proteomes" id="UP000016743">
    <property type="component" value="Chromosome"/>
</dbReference>
<feature type="compositionally biased region" description="Basic and acidic residues" evidence="4">
    <location>
        <begin position="31"/>
        <end position="41"/>
    </location>
</feature>
<dbReference type="EMBL" id="CP006734">
    <property type="protein sequence ID" value="AGW42105.1"/>
    <property type="molecule type" value="Genomic_DNA"/>
</dbReference>
<dbReference type="AlphaFoldDB" id="U3P741"/>
<proteinExistence type="predicted"/>
<sequence length="345" mass="36499">MAARPRAKTPTILDIAAEAGVSKSAVSRALRGSDDVSPESRAKVERAAKKLGYVANAMARGMRTSSRTLGVVLRDVKRPYYAWLQAAMQQEAESRGYQAVTMTSVGELEVADALRALRSLISLQVVGLVIASARLPSEEIVPFIDRVPIVVAGRKETDLGITSVFCDDADGGRMLAEHLLALGHRRIAVALVEQAYSLSQHARGAAMIDTIRGAGGEAVAWPVPSDMRAGEVVAARVGDTDVTAIMCPTDTAMMDVLDVLRQRGRSVPGDYAVTGYDGFGPLSAPYLGLTTFRQPVEEIGRMSIALLVDKIEGRSSHDSLVSLRGTVVAGRTAGPAAFAPLATAD</sequence>
<dbReference type="PROSITE" id="PS00356">
    <property type="entry name" value="HTH_LACI_1"/>
    <property type="match status" value="1"/>
</dbReference>
<keyword evidence="2" id="KW-0238">DNA-binding</keyword>
<accession>U3P741</accession>
<name>U3P741_LEIXC</name>
<evidence type="ECO:0000256" key="3">
    <source>
        <dbReference type="ARBA" id="ARBA00023163"/>
    </source>
</evidence>
<dbReference type="CDD" id="cd01392">
    <property type="entry name" value="HTH_LacI"/>
    <property type="match status" value="1"/>
</dbReference>
<dbReference type="CDD" id="cd06267">
    <property type="entry name" value="PBP1_LacI_sugar_binding-like"/>
    <property type="match status" value="1"/>
</dbReference>
<dbReference type="SMART" id="SM00354">
    <property type="entry name" value="HTH_LACI"/>
    <property type="match status" value="1"/>
</dbReference>
<dbReference type="GO" id="GO:0000976">
    <property type="term" value="F:transcription cis-regulatory region binding"/>
    <property type="evidence" value="ECO:0007669"/>
    <property type="project" value="TreeGrafter"/>
</dbReference>
<dbReference type="Gene3D" id="3.40.50.2300">
    <property type="match status" value="2"/>
</dbReference>
<keyword evidence="7" id="KW-1185">Reference proteome</keyword>